<feature type="compositionally biased region" description="Basic residues" evidence="1">
    <location>
        <begin position="22"/>
        <end position="32"/>
    </location>
</feature>
<name>A0ABY8TPB2_TETOB</name>
<keyword evidence="3" id="KW-1185">Reference proteome</keyword>
<evidence type="ECO:0000313" key="3">
    <source>
        <dbReference type="Proteomes" id="UP001244341"/>
    </source>
</evidence>
<organism evidence="2 3">
    <name type="scientific">Tetradesmus obliquus</name>
    <name type="common">Green alga</name>
    <name type="synonym">Acutodesmus obliquus</name>
    <dbReference type="NCBI Taxonomy" id="3088"/>
    <lineage>
        <taxon>Eukaryota</taxon>
        <taxon>Viridiplantae</taxon>
        <taxon>Chlorophyta</taxon>
        <taxon>core chlorophytes</taxon>
        <taxon>Chlorophyceae</taxon>
        <taxon>CS clade</taxon>
        <taxon>Sphaeropleales</taxon>
        <taxon>Scenedesmaceae</taxon>
        <taxon>Tetradesmus</taxon>
    </lineage>
</organism>
<feature type="region of interest" description="Disordered" evidence="1">
    <location>
        <begin position="92"/>
        <end position="113"/>
    </location>
</feature>
<dbReference type="Proteomes" id="UP001244341">
    <property type="component" value="Chromosome 2b"/>
</dbReference>
<evidence type="ECO:0000313" key="2">
    <source>
        <dbReference type="EMBL" id="WIA10961.1"/>
    </source>
</evidence>
<protein>
    <submittedName>
        <fullName evidence="2">Uncharacterized protein</fullName>
    </submittedName>
</protein>
<accession>A0ABY8TPB2</accession>
<dbReference type="EMBL" id="CP126209">
    <property type="protein sequence ID" value="WIA10961.1"/>
    <property type="molecule type" value="Genomic_DNA"/>
</dbReference>
<reference evidence="2 3" key="1">
    <citation type="submission" date="2023-05" db="EMBL/GenBank/DDBJ databases">
        <title>A 100% complete, gapless, phased diploid assembly of the Scenedesmus obliquus UTEX 3031 genome.</title>
        <authorList>
            <person name="Biondi T.C."/>
            <person name="Hanschen E.R."/>
            <person name="Kwon T."/>
            <person name="Eng W."/>
            <person name="Kruse C.P.S."/>
            <person name="Koehler S.I."/>
            <person name="Kunde Y."/>
            <person name="Gleasner C.D."/>
            <person name="You Mak K.T."/>
            <person name="Polle J."/>
            <person name="Hovde B.T."/>
            <person name="Starkenburg S.R."/>
        </authorList>
    </citation>
    <scope>NUCLEOTIDE SEQUENCE [LARGE SCALE GENOMIC DNA]</scope>
    <source>
        <strain evidence="2 3">DOE0152z</strain>
    </source>
</reference>
<feature type="region of interest" description="Disordered" evidence="1">
    <location>
        <begin position="1"/>
        <end position="55"/>
    </location>
</feature>
<proteinExistence type="predicted"/>
<gene>
    <name evidence="2" type="ORF">OEZ85_011124</name>
</gene>
<evidence type="ECO:0000256" key="1">
    <source>
        <dbReference type="SAM" id="MobiDB-lite"/>
    </source>
</evidence>
<sequence>MQGLVLQCGPAKEVTKQEAGKTQHHRSGKHALHSPSPRQTVLERPQQQAGVTGSRKRLRTQLTLVIPVAVTDDSQQDCALRRPTLRLFRAPEDSESSFCPPVKRQATQLHPMR</sequence>